<name>A0A6A6QVG3_9PEZI</name>
<evidence type="ECO:0000313" key="5">
    <source>
        <dbReference type="Proteomes" id="UP000799750"/>
    </source>
</evidence>
<dbReference type="PANTHER" id="PTHR31005">
    <property type="entry name" value="DUF4139 DOMAIN-CONTAINING PROTEIN"/>
    <property type="match status" value="1"/>
</dbReference>
<gene>
    <name evidence="4" type="ORF">BU16DRAFT_367766</name>
</gene>
<evidence type="ECO:0000313" key="4">
    <source>
        <dbReference type="EMBL" id="KAF2496142.1"/>
    </source>
</evidence>
<dbReference type="InterPro" id="IPR025554">
    <property type="entry name" value="DUF4140"/>
</dbReference>
<feature type="region of interest" description="Disordered" evidence="1">
    <location>
        <begin position="422"/>
        <end position="458"/>
    </location>
</feature>
<feature type="region of interest" description="Disordered" evidence="1">
    <location>
        <begin position="84"/>
        <end position="110"/>
    </location>
</feature>
<dbReference type="InterPro" id="IPR011935">
    <property type="entry name" value="CHP02231"/>
</dbReference>
<dbReference type="Proteomes" id="UP000799750">
    <property type="component" value="Unassembled WGS sequence"/>
</dbReference>
<protein>
    <recommendedName>
        <fullName evidence="6">DUF4139 domain-containing protein</fullName>
    </recommendedName>
</protein>
<evidence type="ECO:0008006" key="6">
    <source>
        <dbReference type="Google" id="ProtNLM"/>
    </source>
</evidence>
<dbReference type="InterPro" id="IPR037291">
    <property type="entry name" value="DUF4139"/>
</dbReference>
<evidence type="ECO:0000259" key="3">
    <source>
        <dbReference type="Pfam" id="PF13600"/>
    </source>
</evidence>
<organism evidence="4 5">
    <name type="scientific">Lophium mytilinum</name>
    <dbReference type="NCBI Taxonomy" id="390894"/>
    <lineage>
        <taxon>Eukaryota</taxon>
        <taxon>Fungi</taxon>
        <taxon>Dikarya</taxon>
        <taxon>Ascomycota</taxon>
        <taxon>Pezizomycotina</taxon>
        <taxon>Dothideomycetes</taxon>
        <taxon>Pleosporomycetidae</taxon>
        <taxon>Mytilinidiales</taxon>
        <taxon>Mytilinidiaceae</taxon>
        <taxon>Lophium</taxon>
    </lineage>
</organism>
<feature type="compositionally biased region" description="Low complexity" evidence="1">
    <location>
        <begin position="432"/>
        <end position="446"/>
    </location>
</feature>
<dbReference type="Pfam" id="PF13600">
    <property type="entry name" value="DUF4140"/>
    <property type="match status" value="1"/>
</dbReference>
<evidence type="ECO:0000256" key="1">
    <source>
        <dbReference type="SAM" id="MobiDB-lite"/>
    </source>
</evidence>
<proteinExistence type="predicted"/>
<feature type="domain" description="DUF4140" evidence="3">
    <location>
        <begin position="20"/>
        <end position="143"/>
    </location>
</feature>
<reference evidence="4" key="1">
    <citation type="journal article" date="2020" name="Stud. Mycol.">
        <title>101 Dothideomycetes genomes: a test case for predicting lifestyles and emergence of pathogens.</title>
        <authorList>
            <person name="Haridas S."/>
            <person name="Albert R."/>
            <person name="Binder M."/>
            <person name="Bloem J."/>
            <person name="Labutti K."/>
            <person name="Salamov A."/>
            <person name="Andreopoulos B."/>
            <person name="Baker S."/>
            <person name="Barry K."/>
            <person name="Bills G."/>
            <person name="Bluhm B."/>
            <person name="Cannon C."/>
            <person name="Castanera R."/>
            <person name="Culley D."/>
            <person name="Daum C."/>
            <person name="Ezra D."/>
            <person name="Gonzalez J."/>
            <person name="Henrissat B."/>
            <person name="Kuo A."/>
            <person name="Liang C."/>
            <person name="Lipzen A."/>
            <person name="Lutzoni F."/>
            <person name="Magnuson J."/>
            <person name="Mondo S."/>
            <person name="Nolan M."/>
            <person name="Ohm R."/>
            <person name="Pangilinan J."/>
            <person name="Park H.-J."/>
            <person name="Ramirez L."/>
            <person name="Alfaro M."/>
            <person name="Sun H."/>
            <person name="Tritt A."/>
            <person name="Yoshinaga Y."/>
            <person name="Zwiers L.-H."/>
            <person name="Turgeon B."/>
            <person name="Goodwin S."/>
            <person name="Spatafora J."/>
            <person name="Crous P."/>
            <person name="Grigoriev I."/>
        </authorList>
    </citation>
    <scope>NUCLEOTIDE SEQUENCE</scope>
    <source>
        <strain evidence="4">CBS 269.34</strain>
    </source>
</reference>
<feature type="domain" description="DUF4139" evidence="2">
    <location>
        <begin position="302"/>
        <end position="785"/>
    </location>
</feature>
<dbReference type="OrthoDB" id="10068793at2759"/>
<dbReference type="PANTHER" id="PTHR31005:SF8">
    <property type="entry name" value="DUF4139 DOMAIN-CONTAINING PROTEIN"/>
    <property type="match status" value="1"/>
</dbReference>
<accession>A0A6A6QVG3</accession>
<evidence type="ECO:0000259" key="2">
    <source>
        <dbReference type="Pfam" id="PF13598"/>
    </source>
</evidence>
<dbReference type="EMBL" id="MU004188">
    <property type="protein sequence ID" value="KAF2496142.1"/>
    <property type="molecule type" value="Genomic_DNA"/>
</dbReference>
<feature type="region of interest" description="Disordered" evidence="1">
    <location>
        <begin position="198"/>
        <end position="234"/>
    </location>
</feature>
<dbReference type="AlphaFoldDB" id="A0A6A6QVG3"/>
<dbReference type="Pfam" id="PF13598">
    <property type="entry name" value="DUF4139"/>
    <property type="match status" value="1"/>
</dbReference>
<keyword evidence="5" id="KW-1185">Reference proteome</keyword>
<sequence length="793" mass="87784">MASDIPKQVILIRDLPTKSVILYPSRAHVVRDIHDVILKAGANEVEIYGLTPTVDEHSIQIEGRGAATIVDMTVDLVPNRDIFEEAYPEDSDDSSSESSDEYEDSDDEAETVQKIAQELKTLRLKVAEAIEQQNSSNKSLEALDRYTKTTAAQHNSPNDVSKMLATYKDDRARIYEAHAIATQALVDLRKEIARKESDKLKAGKEGRKEKSKLQKQKDKIQRKKDLQKAERDKEKMHTIQERLRYWPKKVYKVTLQLETASGEMTPSSSRRNSMDTLIVAGKSTVPEPGKEASISSDTNISLSLSYVTKEASWTPRYDLQISSQQKSATIVYRTEFLNRTGETWKDAKLSFSTSQTSYQGLDDEVPFMHAWRVKLNRYSRNDPDFLSPEEMRKPRSGLAIGSSSFKRGDVFGLNDDYTPYERKKKEKEQAPEDPQASAPQQSSSAFGPGGAFGSASNMYSSHGSHFMRNAQVESVEQPKPNVELTTAITSARRAKKLGPGSLFASARSVLERGEKMDAVATTEESYDPTIEDSYSMAEPAVEFEESSWEDNGLSSTYDVPGLRTIAPSSTTRRHKIASLKASNIHLSHICVPKLRAAAFLRTKIRNPSSSVTLLKGSAGVTLDGSFLGNMTLPRVSPGQIFDLPLGVDPSIHVNYPKPNVHRSTQGLMFNKESAQVYTRSAWINNTKTTPVEILVLDQVPVSEDERLRIVITTPKGLVKEGDKVSAGVSAKEGSSGSMDVTTSQQAANWGKAVAKLKKNGEVNWTVNLEKGQGCLLKLDYEARLPPAEKIVPA</sequence>